<dbReference type="SUPFAM" id="SSF54495">
    <property type="entry name" value="UBC-like"/>
    <property type="match status" value="1"/>
</dbReference>
<organism evidence="2 3">
    <name type="scientific">Castilleja foliolosa</name>
    <dbReference type="NCBI Taxonomy" id="1961234"/>
    <lineage>
        <taxon>Eukaryota</taxon>
        <taxon>Viridiplantae</taxon>
        <taxon>Streptophyta</taxon>
        <taxon>Embryophyta</taxon>
        <taxon>Tracheophyta</taxon>
        <taxon>Spermatophyta</taxon>
        <taxon>Magnoliopsida</taxon>
        <taxon>eudicotyledons</taxon>
        <taxon>Gunneridae</taxon>
        <taxon>Pentapetalae</taxon>
        <taxon>asterids</taxon>
        <taxon>lamiids</taxon>
        <taxon>Lamiales</taxon>
        <taxon>Orobanchaceae</taxon>
        <taxon>Pedicularideae</taxon>
        <taxon>Castillejinae</taxon>
        <taxon>Castilleja</taxon>
    </lineage>
</organism>
<keyword evidence="2" id="KW-0808">Transferase</keyword>
<evidence type="ECO:0000259" key="1">
    <source>
        <dbReference type="PROSITE" id="PS50127"/>
    </source>
</evidence>
<proteinExistence type="predicted"/>
<sequence>MSSSTTTNKRMEIDMKKLLMNGYKVELIDNSIQNFNVELHGPKDSLYEGFVWRVMVKLDDNHPYKRPSIEFVDRIFHPNIGDKENDRSVFLNVLTYEWSPVFDMLNVFEIFIPQLLLYPNPHDPSNGNCEAAYLMCLNPIEYQQKVKEYCEKYAKRVNAPDEASRIGD</sequence>
<gene>
    <name evidence="2" type="primary">UBC5_1</name>
    <name evidence="2" type="ORF">CASFOL_020132</name>
</gene>
<dbReference type="Gene3D" id="3.10.110.10">
    <property type="entry name" value="Ubiquitin Conjugating Enzyme"/>
    <property type="match status" value="1"/>
</dbReference>
<evidence type="ECO:0000313" key="3">
    <source>
        <dbReference type="Proteomes" id="UP001632038"/>
    </source>
</evidence>
<name>A0ABD3CZZ3_9LAMI</name>
<dbReference type="PANTHER" id="PTHR24068">
    <property type="entry name" value="UBIQUITIN-CONJUGATING ENZYME E2"/>
    <property type="match status" value="1"/>
</dbReference>
<accession>A0ABD3CZZ3</accession>
<reference evidence="3" key="1">
    <citation type="journal article" date="2024" name="IScience">
        <title>Strigolactones Initiate the Formation of Haustorium-like Structures in Castilleja.</title>
        <authorList>
            <person name="Buerger M."/>
            <person name="Peterson D."/>
            <person name="Chory J."/>
        </authorList>
    </citation>
    <scope>NUCLEOTIDE SEQUENCE [LARGE SCALE GENOMIC DNA]</scope>
</reference>
<dbReference type="EC" id="2.3.2.23" evidence="2"/>
<dbReference type="GO" id="GO:0061631">
    <property type="term" value="F:ubiquitin conjugating enzyme activity"/>
    <property type="evidence" value="ECO:0007669"/>
    <property type="project" value="UniProtKB-EC"/>
</dbReference>
<dbReference type="PROSITE" id="PS50127">
    <property type="entry name" value="UBC_2"/>
    <property type="match status" value="1"/>
</dbReference>
<dbReference type="EMBL" id="JAVIJP010000027">
    <property type="protein sequence ID" value="KAL3635585.1"/>
    <property type="molecule type" value="Genomic_DNA"/>
</dbReference>
<protein>
    <submittedName>
        <fullName evidence="2">Ubiquitin-conjugating enzyme E2 5</fullName>
        <ecNumber evidence="2">2.3.2.23</ecNumber>
    </submittedName>
</protein>
<dbReference type="Proteomes" id="UP001632038">
    <property type="component" value="Unassembled WGS sequence"/>
</dbReference>
<dbReference type="AlphaFoldDB" id="A0ABD3CZZ3"/>
<dbReference type="SMART" id="SM00212">
    <property type="entry name" value="UBCc"/>
    <property type="match status" value="1"/>
</dbReference>
<feature type="domain" description="UBC core" evidence="1">
    <location>
        <begin position="1"/>
        <end position="155"/>
    </location>
</feature>
<dbReference type="InterPro" id="IPR016135">
    <property type="entry name" value="UBQ-conjugating_enzyme/RWD"/>
</dbReference>
<keyword evidence="3" id="KW-1185">Reference proteome</keyword>
<dbReference type="Pfam" id="PF00179">
    <property type="entry name" value="UQ_con"/>
    <property type="match status" value="1"/>
</dbReference>
<comment type="caution">
    <text evidence="2">The sequence shown here is derived from an EMBL/GenBank/DDBJ whole genome shotgun (WGS) entry which is preliminary data.</text>
</comment>
<keyword evidence="2" id="KW-0012">Acyltransferase</keyword>
<dbReference type="InterPro" id="IPR000608">
    <property type="entry name" value="UBC"/>
</dbReference>
<evidence type="ECO:0000313" key="2">
    <source>
        <dbReference type="EMBL" id="KAL3635585.1"/>
    </source>
</evidence>